<accession>A0A7W9WRP1</accession>
<evidence type="ECO:0000313" key="3">
    <source>
        <dbReference type="EMBL" id="MBB6100843.1"/>
    </source>
</evidence>
<comment type="function">
    <text evidence="2">Antitoxin component of a type II toxin-antitoxin (TA) system.</text>
</comment>
<evidence type="ECO:0000256" key="2">
    <source>
        <dbReference type="RuleBase" id="RU362080"/>
    </source>
</evidence>
<dbReference type="Proteomes" id="UP000571554">
    <property type="component" value="Unassembled WGS sequence"/>
</dbReference>
<dbReference type="NCBIfam" id="TIGR01552">
    <property type="entry name" value="phd_fam"/>
    <property type="match status" value="1"/>
</dbReference>
<sequence>MESILARASIGISELKVNPMAAIEQADGPVAILNRNKPVAYLIPASEWEAICDRLEDIELAELARSRMNDGRKTVRVKLEDL</sequence>
<comment type="caution">
    <text evidence="3">The sequence shown here is derived from an EMBL/GenBank/DDBJ whole genome shotgun (WGS) entry which is preliminary data.</text>
</comment>
<dbReference type="AlphaFoldDB" id="A0A7W9WRP1"/>
<keyword evidence="4" id="KW-1185">Reference proteome</keyword>
<dbReference type="InterPro" id="IPR036165">
    <property type="entry name" value="YefM-like_sf"/>
</dbReference>
<dbReference type="InterPro" id="IPR051405">
    <property type="entry name" value="phD/YefM_antitoxin"/>
</dbReference>
<dbReference type="RefSeq" id="WP_183721514.1">
    <property type="nucleotide sequence ID" value="NZ_JACHBW010000002.1"/>
</dbReference>
<gene>
    <name evidence="3" type="ORF">F4827_000669</name>
</gene>
<dbReference type="PANTHER" id="PTHR33713:SF10">
    <property type="entry name" value="ANTITOXIN YAFN"/>
    <property type="match status" value="1"/>
</dbReference>
<evidence type="ECO:0000313" key="4">
    <source>
        <dbReference type="Proteomes" id="UP000571554"/>
    </source>
</evidence>
<comment type="similarity">
    <text evidence="1 2">Belongs to the phD/YefM antitoxin family.</text>
</comment>
<dbReference type="SUPFAM" id="SSF143120">
    <property type="entry name" value="YefM-like"/>
    <property type="match status" value="1"/>
</dbReference>
<name>A0A7W9WRP1_9BURK</name>
<dbReference type="Pfam" id="PF02604">
    <property type="entry name" value="PhdYeFM_antitox"/>
    <property type="match status" value="1"/>
</dbReference>
<dbReference type="PANTHER" id="PTHR33713">
    <property type="entry name" value="ANTITOXIN YAFN-RELATED"/>
    <property type="match status" value="1"/>
</dbReference>
<dbReference type="InterPro" id="IPR006442">
    <property type="entry name" value="Antitoxin_Phd/YefM"/>
</dbReference>
<dbReference type="EMBL" id="JACHBW010000002">
    <property type="protein sequence ID" value="MBB6100843.1"/>
    <property type="molecule type" value="Genomic_DNA"/>
</dbReference>
<proteinExistence type="inferred from homology"/>
<organism evidence="3 4">
    <name type="scientific">Paraburkholderia bannensis</name>
    <dbReference type="NCBI Taxonomy" id="765414"/>
    <lineage>
        <taxon>Bacteria</taxon>
        <taxon>Pseudomonadati</taxon>
        <taxon>Pseudomonadota</taxon>
        <taxon>Betaproteobacteria</taxon>
        <taxon>Burkholderiales</taxon>
        <taxon>Burkholderiaceae</taxon>
        <taxon>Paraburkholderia</taxon>
    </lineage>
</organism>
<protein>
    <recommendedName>
        <fullName evidence="2">Antitoxin</fullName>
    </recommendedName>
</protein>
<reference evidence="3 4" key="1">
    <citation type="submission" date="2020-08" db="EMBL/GenBank/DDBJ databases">
        <title>Above-ground endophytic microbial communities from plants in different locations in the United States.</title>
        <authorList>
            <person name="Frank C."/>
        </authorList>
    </citation>
    <scope>NUCLEOTIDE SEQUENCE [LARGE SCALE GENOMIC DNA]</scope>
    <source>
        <strain evidence="3 4">WP4_2_2</strain>
    </source>
</reference>
<evidence type="ECO:0000256" key="1">
    <source>
        <dbReference type="ARBA" id="ARBA00009981"/>
    </source>
</evidence>